<dbReference type="SUPFAM" id="SSF140383">
    <property type="entry name" value="BSD domain-like"/>
    <property type="match status" value="1"/>
</dbReference>
<name>A0AA88XRI1_PINIB</name>
<feature type="region of interest" description="Disordered" evidence="1">
    <location>
        <begin position="297"/>
        <end position="447"/>
    </location>
</feature>
<dbReference type="PROSITE" id="PS50858">
    <property type="entry name" value="BSD"/>
    <property type="match status" value="1"/>
</dbReference>
<dbReference type="Gene3D" id="1.10.3970.10">
    <property type="entry name" value="BSD domain"/>
    <property type="match status" value="1"/>
</dbReference>
<dbReference type="Pfam" id="PF03909">
    <property type="entry name" value="BSD"/>
    <property type="match status" value="1"/>
</dbReference>
<dbReference type="AlphaFoldDB" id="A0AA88XRI1"/>
<feature type="compositionally biased region" description="Acidic residues" evidence="1">
    <location>
        <begin position="221"/>
        <end position="232"/>
    </location>
</feature>
<feature type="compositionally biased region" description="Low complexity" evidence="1">
    <location>
        <begin position="377"/>
        <end position="391"/>
    </location>
</feature>
<dbReference type="InterPro" id="IPR035925">
    <property type="entry name" value="BSD_dom_sf"/>
</dbReference>
<feature type="region of interest" description="Disordered" evidence="1">
    <location>
        <begin position="218"/>
        <end position="260"/>
    </location>
</feature>
<evidence type="ECO:0000256" key="1">
    <source>
        <dbReference type="SAM" id="MobiDB-lite"/>
    </source>
</evidence>
<organism evidence="3 4">
    <name type="scientific">Pinctada imbricata</name>
    <name type="common">Atlantic pearl-oyster</name>
    <name type="synonym">Pinctada martensii</name>
    <dbReference type="NCBI Taxonomy" id="66713"/>
    <lineage>
        <taxon>Eukaryota</taxon>
        <taxon>Metazoa</taxon>
        <taxon>Spiralia</taxon>
        <taxon>Lophotrochozoa</taxon>
        <taxon>Mollusca</taxon>
        <taxon>Bivalvia</taxon>
        <taxon>Autobranchia</taxon>
        <taxon>Pteriomorphia</taxon>
        <taxon>Pterioida</taxon>
        <taxon>Pterioidea</taxon>
        <taxon>Pteriidae</taxon>
        <taxon>Pinctada</taxon>
    </lineage>
</organism>
<evidence type="ECO:0000313" key="3">
    <source>
        <dbReference type="EMBL" id="KAK3089167.1"/>
    </source>
</evidence>
<dbReference type="PANTHER" id="PTHR16019:SF5">
    <property type="entry name" value="BSD DOMAIN-CONTAINING PROTEIN 1"/>
    <property type="match status" value="1"/>
</dbReference>
<accession>A0AA88XRI1</accession>
<gene>
    <name evidence="3" type="ORF">FSP39_001409</name>
</gene>
<comment type="caution">
    <text evidence="3">The sequence shown here is derived from an EMBL/GenBank/DDBJ whole genome shotgun (WGS) entry which is preliminary data.</text>
</comment>
<proteinExistence type="predicted"/>
<evidence type="ECO:0000313" key="4">
    <source>
        <dbReference type="Proteomes" id="UP001186944"/>
    </source>
</evidence>
<dbReference type="PANTHER" id="PTHR16019">
    <property type="entry name" value="SYNAPSE-ASSOCIATED PROTEIN"/>
    <property type="match status" value="1"/>
</dbReference>
<feature type="compositionally biased region" description="Polar residues" evidence="1">
    <location>
        <begin position="308"/>
        <end position="320"/>
    </location>
</feature>
<dbReference type="InterPro" id="IPR051494">
    <property type="entry name" value="BSD_domain-containing"/>
</dbReference>
<dbReference type="SMART" id="SM00751">
    <property type="entry name" value="BSD"/>
    <property type="match status" value="1"/>
</dbReference>
<dbReference type="Proteomes" id="UP001186944">
    <property type="component" value="Unassembled WGS sequence"/>
</dbReference>
<feature type="non-terminal residue" evidence="3">
    <location>
        <position position="1"/>
    </location>
</feature>
<feature type="compositionally biased region" description="Basic and acidic residues" evidence="1">
    <location>
        <begin position="356"/>
        <end position="370"/>
    </location>
</feature>
<dbReference type="InterPro" id="IPR005607">
    <property type="entry name" value="BSD_dom"/>
</dbReference>
<feature type="domain" description="BSD" evidence="2">
    <location>
        <begin position="146"/>
        <end position="198"/>
    </location>
</feature>
<dbReference type="EMBL" id="VSWD01000010">
    <property type="protein sequence ID" value="KAK3089167.1"/>
    <property type="molecule type" value="Genomic_DNA"/>
</dbReference>
<feature type="compositionally biased region" description="Basic and acidic residues" evidence="1">
    <location>
        <begin position="410"/>
        <end position="430"/>
    </location>
</feature>
<evidence type="ECO:0000259" key="2">
    <source>
        <dbReference type="PROSITE" id="PS50858"/>
    </source>
</evidence>
<keyword evidence="4" id="KW-1185">Reference proteome</keyword>
<protein>
    <recommendedName>
        <fullName evidence="2">BSD domain-containing protein</fullName>
    </recommendedName>
</protein>
<feature type="compositionally biased region" description="Basic and acidic residues" evidence="1">
    <location>
        <begin position="233"/>
        <end position="245"/>
    </location>
</feature>
<reference evidence="3" key="1">
    <citation type="submission" date="2019-08" db="EMBL/GenBank/DDBJ databases">
        <title>The improved chromosome-level genome for the pearl oyster Pinctada fucata martensii using PacBio sequencing and Hi-C.</title>
        <authorList>
            <person name="Zheng Z."/>
        </authorList>
    </citation>
    <scope>NUCLEOTIDE SEQUENCE</scope>
    <source>
        <strain evidence="3">ZZ-2019</strain>
        <tissue evidence="3">Adductor muscle</tissue>
    </source>
</reference>
<sequence length="490" mass="55174">FKECFLTCFSSKEDGGGWWGSWIQSAKEKSLSALEMVKKDLSEFTCTMSNDTSQVVVNASDKLKESLKTENTTAARDRVRNGITSFLEGLSQSLIVEAEDKESTPPPRHHTDPVFDRAKARLHAIQVDAETYCNPPSGPEKLYHTWEESFIIDEHKGDISELLVSKVEVRAFYTKLVPSEISHGDFWKRYFYKVHQLQVDEARKLALMKRAERVETKEDSIGWEDDWSGDEETQTRSKRSPEKTSVEGANISESKASENDLEVIEKFTPVTDSDTICIEDTPDKSETVVDLDLQKRLSQDPQDDSELHNSTNKTNLTSNQDSEDTILCEQIQKVDVEPGPLTDNETIPETINTETESEHAEVESVTKEAMESDAAQESSVSDNVVESVTDSKISESLPKEPDQCAEESGSELRTKEKGEMVVVNPDRDSPSSDSSANKESLDDDWEQDFDVELTEEDMKAADEIAKKLNMNASDYTKLAGEMEDDWESWE</sequence>
<dbReference type="GO" id="GO:0005737">
    <property type="term" value="C:cytoplasm"/>
    <property type="evidence" value="ECO:0007669"/>
    <property type="project" value="TreeGrafter"/>
</dbReference>
<feature type="compositionally biased region" description="Low complexity" evidence="1">
    <location>
        <begin position="342"/>
        <end position="354"/>
    </location>
</feature>